<evidence type="ECO:0000256" key="6">
    <source>
        <dbReference type="SAM" id="MobiDB-lite"/>
    </source>
</evidence>
<feature type="compositionally biased region" description="Polar residues" evidence="6">
    <location>
        <begin position="1"/>
        <end position="17"/>
    </location>
</feature>
<keyword evidence="5 7" id="KW-0472">Membrane</keyword>
<feature type="transmembrane region" description="Helical" evidence="7">
    <location>
        <begin position="43"/>
        <end position="61"/>
    </location>
</feature>
<protein>
    <submittedName>
        <fullName evidence="8">Inner-membrane translocator</fullName>
    </submittedName>
</protein>
<dbReference type="PANTHER" id="PTHR32196">
    <property type="entry name" value="ABC TRANSPORTER PERMEASE PROTEIN YPHD-RELATED-RELATED"/>
    <property type="match status" value="1"/>
</dbReference>
<dbReference type="GO" id="GO:0022857">
    <property type="term" value="F:transmembrane transporter activity"/>
    <property type="evidence" value="ECO:0007669"/>
    <property type="project" value="InterPro"/>
</dbReference>
<feature type="transmembrane region" description="Helical" evidence="7">
    <location>
        <begin position="151"/>
        <end position="171"/>
    </location>
</feature>
<dbReference type="RefSeq" id="WP_060856764.1">
    <property type="nucleotide sequence ID" value="NZ_FCOC02000011.1"/>
</dbReference>
<proteinExistence type="predicted"/>
<keyword evidence="2" id="KW-1003">Cell membrane</keyword>
<feature type="region of interest" description="Disordered" evidence="6">
    <location>
        <begin position="1"/>
        <end position="26"/>
    </location>
</feature>
<keyword evidence="3 7" id="KW-0812">Transmembrane</keyword>
<name>A0A158GW76_CABSO</name>
<feature type="transmembrane region" description="Helical" evidence="7">
    <location>
        <begin position="273"/>
        <end position="291"/>
    </location>
</feature>
<evidence type="ECO:0000256" key="2">
    <source>
        <dbReference type="ARBA" id="ARBA00022475"/>
    </source>
</evidence>
<keyword evidence="4 7" id="KW-1133">Transmembrane helix</keyword>
<comment type="subcellular location">
    <subcellularLocation>
        <location evidence="1">Cell membrane</location>
        <topology evidence="1">Multi-pass membrane protein</topology>
    </subcellularLocation>
</comment>
<feature type="transmembrane region" description="Helical" evidence="7">
    <location>
        <begin position="121"/>
        <end position="144"/>
    </location>
</feature>
<feature type="transmembrane region" description="Helical" evidence="7">
    <location>
        <begin position="324"/>
        <end position="345"/>
    </location>
</feature>
<dbReference type="Proteomes" id="UP000054893">
    <property type="component" value="Unassembled WGS sequence"/>
</dbReference>
<dbReference type="Pfam" id="PF02653">
    <property type="entry name" value="BPD_transp_2"/>
    <property type="match status" value="1"/>
</dbReference>
<evidence type="ECO:0000256" key="4">
    <source>
        <dbReference type="ARBA" id="ARBA00022989"/>
    </source>
</evidence>
<dbReference type="EMBL" id="FCOC02000011">
    <property type="protein sequence ID" value="SAL36097.1"/>
    <property type="molecule type" value="Genomic_DNA"/>
</dbReference>
<evidence type="ECO:0000256" key="3">
    <source>
        <dbReference type="ARBA" id="ARBA00022692"/>
    </source>
</evidence>
<evidence type="ECO:0000256" key="1">
    <source>
        <dbReference type="ARBA" id="ARBA00004651"/>
    </source>
</evidence>
<evidence type="ECO:0000313" key="9">
    <source>
        <dbReference type="Proteomes" id="UP000054893"/>
    </source>
</evidence>
<feature type="transmembrane region" description="Helical" evidence="7">
    <location>
        <begin position="67"/>
        <end position="85"/>
    </location>
</feature>
<dbReference type="AlphaFoldDB" id="A0A158GW76"/>
<reference evidence="8 9" key="1">
    <citation type="submission" date="2016-01" db="EMBL/GenBank/DDBJ databases">
        <authorList>
            <person name="Oliw E.H."/>
        </authorList>
    </citation>
    <scope>NUCLEOTIDE SEQUENCE [LARGE SCALE GENOMIC DNA]</scope>
    <source>
        <strain evidence="8">LMG 22029</strain>
    </source>
</reference>
<accession>A0A158GW76</accession>
<feature type="transmembrane region" description="Helical" evidence="7">
    <location>
        <begin position="191"/>
        <end position="209"/>
    </location>
</feature>
<dbReference type="GO" id="GO:0005886">
    <property type="term" value="C:plasma membrane"/>
    <property type="evidence" value="ECO:0007669"/>
    <property type="project" value="UniProtKB-SubCell"/>
</dbReference>
<dbReference type="InterPro" id="IPR001851">
    <property type="entry name" value="ABC_transp_permease"/>
</dbReference>
<evidence type="ECO:0000256" key="7">
    <source>
        <dbReference type="SAM" id="Phobius"/>
    </source>
</evidence>
<gene>
    <name evidence="8" type="ORF">AWB64_03619</name>
</gene>
<sequence length="356" mass="36281">MTETPLTNGSNGANDTSGRPADTRGGEAAPGWFSRLDRDVRTAIALFAISFALIAASRVLGPNFGSLAQMKAILVISSFLMVVAFGQQMVILLGGLDLSVASMMTLGGVLAFKWIGGADSAVVWGVPAILAVTGALGACSGIGVSLVKIPPFIMTLAMGVILYGVTLGFTQGTPAGQPSAALSSLFVSTPLGAPILYLMVLGTAAGCFLQMRTSFGRKVYALGTNPTAAHVAGLPVHRLTIATYAISGASAGLAGILMLGYVRGVTLTLGQSYLLPSVAAVVIGGTSIVGGRGIYLGAAAGAILLTTLSTIVSSLGIAEGWRTIIYGAVIFVALVLLRDDFALLIKRSGFRSRTQP</sequence>
<dbReference type="PANTHER" id="PTHR32196:SF63">
    <property type="entry name" value="INNER MEMBRANE ABC TRANSPORTER PERMEASE PROTEIN YJFF"/>
    <property type="match status" value="1"/>
</dbReference>
<feature type="transmembrane region" description="Helical" evidence="7">
    <location>
        <begin position="298"/>
        <end position="318"/>
    </location>
</feature>
<evidence type="ECO:0000313" key="8">
    <source>
        <dbReference type="EMBL" id="SAL36097.1"/>
    </source>
</evidence>
<evidence type="ECO:0000256" key="5">
    <source>
        <dbReference type="ARBA" id="ARBA00023136"/>
    </source>
</evidence>
<dbReference type="CDD" id="cd06579">
    <property type="entry name" value="TM_PBP1_transp_AraH_like"/>
    <property type="match status" value="1"/>
</dbReference>
<feature type="transmembrane region" description="Helical" evidence="7">
    <location>
        <begin position="241"/>
        <end position="261"/>
    </location>
</feature>
<organism evidence="8 9">
    <name type="scientific">Caballeronia sordidicola</name>
    <name type="common">Burkholderia sordidicola</name>
    <dbReference type="NCBI Taxonomy" id="196367"/>
    <lineage>
        <taxon>Bacteria</taxon>
        <taxon>Pseudomonadati</taxon>
        <taxon>Pseudomonadota</taxon>
        <taxon>Betaproteobacteria</taxon>
        <taxon>Burkholderiales</taxon>
        <taxon>Burkholderiaceae</taxon>
        <taxon>Caballeronia</taxon>
    </lineage>
</organism>
<dbReference type="OrthoDB" id="9799990at2"/>